<evidence type="ECO:0000313" key="1">
    <source>
        <dbReference type="Proteomes" id="UP001515500"/>
    </source>
</evidence>
<evidence type="ECO:0000313" key="2">
    <source>
        <dbReference type="RefSeq" id="XP_039119998.1"/>
    </source>
</evidence>
<name>A0AB40AYV3_DIOCR</name>
<sequence length="225" mass="24208">MEDSMEDSEEEEEDITMEGEVDDSITLSKFQEGIRKETPVWKGSHMILKFQKKGRIEREREGWHRMRVSLVLISLGTVSIRDGQEDGPYLKGAWHHNFISNLMDAEGNNFTERNQIKNSYPIDMKWKVEMEARALNRALEKIKGGACLFDGGGGYSVGGFMGVLGGVLGPIIEGGAGLFDSGGGIMGVGGGGGVKGGRGGGGHGEVGEEEDGGDFTLAFANVHLV</sequence>
<gene>
    <name evidence="2" type="primary">LOC120256364</name>
</gene>
<dbReference type="Proteomes" id="UP001515500">
    <property type="component" value="Unplaced"/>
</dbReference>
<dbReference type="AlphaFoldDB" id="A0AB40AYV3"/>
<proteinExistence type="predicted"/>
<dbReference type="RefSeq" id="XP_039119998.1">
    <property type="nucleotide sequence ID" value="XM_039264064.1"/>
</dbReference>
<protein>
    <submittedName>
        <fullName evidence="2">Heterogeneous nuclear ribonucleoprotein A3 homolog 1-like</fullName>
    </submittedName>
</protein>
<dbReference type="GeneID" id="120256364"/>
<organism evidence="1 2">
    <name type="scientific">Dioscorea cayennensis subsp. rotundata</name>
    <name type="common">White Guinea yam</name>
    <name type="synonym">Dioscorea rotundata</name>
    <dbReference type="NCBI Taxonomy" id="55577"/>
    <lineage>
        <taxon>Eukaryota</taxon>
        <taxon>Viridiplantae</taxon>
        <taxon>Streptophyta</taxon>
        <taxon>Embryophyta</taxon>
        <taxon>Tracheophyta</taxon>
        <taxon>Spermatophyta</taxon>
        <taxon>Magnoliopsida</taxon>
        <taxon>Liliopsida</taxon>
        <taxon>Dioscoreales</taxon>
        <taxon>Dioscoreaceae</taxon>
        <taxon>Dioscorea</taxon>
    </lineage>
</organism>
<keyword evidence="1" id="KW-1185">Reference proteome</keyword>
<accession>A0AB40AYV3</accession>
<reference evidence="2" key="1">
    <citation type="submission" date="2025-08" db="UniProtKB">
        <authorList>
            <consortium name="RefSeq"/>
        </authorList>
    </citation>
    <scope>IDENTIFICATION</scope>
</reference>